<dbReference type="InterPro" id="IPR053327">
    <property type="entry name" value="KIP"/>
</dbReference>
<reference evidence="5" key="1">
    <citation type="journal article" date="2013" name="Nat. Genet.">
        <title>The Capsella rubella genome and the genomic consequences of rapid mating system evolution.</title>
        <authorList>
            <person name="Slotte T."/>
            <person name="Hazzouri K.M."/>
            <person name="Agren J.A."/>
            <person name="Koenig D."/>
            <person name="Maumus F."/>
            <person name="Guo Y.L."/>
            <person name="Steige K."/>
            <person name="Platts A.E."/>
            <person name="Escobar J.S."/>
            <person name="Newman L.K."/>
            <person name="Wang W."/>
            <person name="Mandakova T."/>
            <person name="Vello E."/>
            <person name="Smith L.M."/>
            <person name="Henz S.R."/>
            <person name="Steffen J."/>
            <person name="Takuno S."/>
            <person name="Brandvain Y."/>
            <person name="Coop G."/>
            <person name="Andolfatto P."/>
            <person name="Hu T.T."/>
            <person name="Blanchette M."/>
            <person name="Clark R.M."/>
            <person name="Quesneville H."/>
            <person name="Nordborg M."/>
            <person name="Gaut B.S."/>
            <person name="Lysak M.A."/>
            <person name="Jenkins J."/>
            <person name="Grimwood J."/>
            <person name="Chapman J."/>
            <person name="Prochnik S."/>
            <person name="Shu S."/>
            <person name="Rokhsar D."/>
            <person name="Schmutz J."/>
            <person name="Weigel D."/>
            <person name="Wright S.I."/>
        </authorList>
    </citation>
    <scope>NUCLEOTIDE SEQUENCE [LARGE SCALE GENOMIC DNA]</scope>
    <source>
        <strain evidence="5">cv. Monte Gargano</strain>
    </source>
</reference>
<evidence type="ECO:0000313" key="4">
    <source>
        <dbReference type="EMBL" id="EOA36133.1"/>
    </source>
</evidence>
<dbReference type="OrthoDB" id="1911293at2759"/>
<organism evidence="4 5">
    <name type="scientific">Capsella rubella</name>
    <dbReference type="NCBI Taxonomy" id="81985"/>
    <lineage>
        <taxon>Eukaryota</taxon>
        <taxon>Viridiplantae</taxon>
        <taxon>Streptophyta</taxon>
        <taxon>Embryophyta</taxon>
        <taxon>Tracheophyta</taxon>
        <taxon>Spermatophyta</taxon>
        <taxon>Magnoliopsida</taxon>
        <taxon>eudicotyledons</taxon>
        <taxon>Gunneridae</taxon>
        <taxon>Pentapetalae</taxon>
        <taxon>rosids</taxon>
        <taxon>malvids</taxon>
        <taxon>Brassicales</taxon>
        <taxon>Brassicaceae</taxon>
        <taxon>Camelineae</taxon>
        <taxon>Capsella</taxon>
    </lineage>
</organism>
<evidence type="ECO:0000256" key="2">
    <source>
        <dbReference type="SAM" id="MobiDB-lite"/>
    </source>
</evidence>
<accession>R0IH33</accession>
<evidence type="ECO:0000259" key="3">
    <source>
        <dbReference type="PROSITE" id="PS51774"/>
    </source>
</evidence>
<keyword evidence="5" id="KW-1185">Reference proteome</keyword>
<dbReference type="STRING" id="81985.R0IH33"/>
<dbReference type="PROSITE" id="PS51774">
    <property type="entry name" value="NAB"/>
    <property type="match status" value="1"/>
</dbReference>
<evidence type="ECO:0000256" key="1">
    <source>
        <dbReference type="ARBA" id="ARBA00023054"/>
    </source>
</evidence>
<dbReference type="AlphaFoldDB" id="R0IH33"/>
<dbReference type="GO" id="GO:0016020">
    <property type="term" value="C:membrane"/>
    <property type="evidence" value="ECO:0007669"/>
    <property type="project" value="UniProtKB-ARBA"/>
</dbReference>
<evidence type="ECO:0000313" key="5">
    <source>
        <dbReference type="Proteomes" id="UP000029121"/>
    </source>
</evidence>
<dbReference type="KEGG" id="crb:17897820"/>
<sequence length="285" mass="33199">MDASQLPLPQLPSLSELESRMQVMRVSALEDNQTGETFTQRAEWFYQRRPLLLSLCQDLYDGYATLLHRFNHSKLQNSLIPHDSDTDTDITSEIESLLSFQQMEVSACDKQKIIEELVSQLVSANSEKDIGKHELQRREQKLQEASKTIELLKKLVMLLDMEKQVSLEEAANLGYKLTSLLEENRELATEALFMKKEAVRLARCMLKMKDEHFHKMCYLQNQIYDLQSSREAIYENVNPPSCFRLDSSKNKSKKRKMSETRSEPGEKKRSKWLKRLNTINPFTKC</sequence>
<dbReference type="PANTHER" id="PTHR36001:SF2">
    <property type="entry name" value="CTAGE FAMILY PROTEIN-RELATED"/>
    <property type="match status" value="1"/>
</dbReference>
<dbReference type="Proteomes" id="UP000029121">
    <property type="component" value="Unassembled WGS sequence"/>
</dbReference>
<dbReference type="EMBL" id="KB870805">
    <property type="protein sequence ID" value="EOA36133.1"/>
    <property type="molecule type" value="Genomic_DNA"/>
</dbReference>
<dbReference type="GO" id="GO:0003779">
    <property type="term" value="F:actin binding"/>
    <property type="evidence" value="ECO:0007669"/>
    <property type="project" value="InterPro"/>
</dbReference>
<feature type="domain" description="NAB" evidence="3">
    <location>
        <begin position="1"/>
        <end position="77"/>
    </location>
</feature>
<feature type="region of interest" description="Disordered" evidence="2">
    <location>
        <begin position="245"/>
        <end position="270"/>
    </location>
</feature>
<gene>
    <name evidence="4" type="ORF">CARUB_v10012487mg</name>
</gene>
<name>R0IH33_9BRAS</name>
<keyword evidence="1" id="KW-0175">Coiled coil</keyword>
<protein>
    <recommendedName>
        <fullName evidence="3">NAB domain-containing protein</fullName>
    </recommendedName>
</protein>
<dbReference type="eggNOG" id="ENOG502QUKM">
    <property type="taxonomic scope" value="Eukaryota"/>
</dbReference>
<proteinExistence type="predicted"/>
<feature type="compositionally biased region" description="Basic and acidic residues" evidence="2">
    <location>
        <begin position="257"/>
        <end position="267"/>
    </location>
</feature>
<dbReference type="InterPro" id="IPR011684">
    <property type="entry name" value="NAB"/>
</dbReference>
<dbReference type="PANTHER" id="PTHR36001">
    <property type="entry name" value="CTAGE FAMILY PROTEIN-RELATED"/>
    <property type="match status" value="1"/>
</dbReference>